<dbReference type="AntiFam" id="ANF00236">
    <property type="entry name" value="Shadow ORF (opposite sadA)"/>
</dbReference>
<evidence type="ECO:0000313" key="1">
    <source>
        <dbReference type="EMBL" id="TPF75558.1"/>
    </source>
</evidence>
<organism evidence="1 2">
    <name type="scientific">Brucella gallinifaecis</name>
    <dbReference type="NCBI Taxonomy" id="215590"/>
    <lineage>
        <taxon>Bacteria</taxon>
        <taxon>Pseudomonadati</taxon>
        <taxon>Pseudomonadota</taxon>
        <taxon>Alphaproteobacteria</taxon>
        <taxon>Hyphomicrobiales</taxon>
        <taxon>Brucellaceae</taxon>
        <taxon>Brucella/Ochrobactrum group</taxon>
        <taxon>Brucella</taxon>
    </lineage>
</organism>
<reference evidence="1 2" key="1">
    <citation type="journal article" date="2003" name="Int. J. Syst. Evol. Microbiol.">
        <title>Towards a standardized format for the description of a novel species (of an established genus): Ochrobactrum gallinifaecis sp. nov.</title>
        <authorList>
            <person name="Kampfer P."/>
            <person name="Buczolits S."/>
            <person name="Albrecht A."/>
            <person name="Busse H.J."/>
            <person name="Stackebrandt E."/>
        </authorList>
    </citation>
    <scope>NUCLEOTIDE SEQUENCE [LARGE SCALE GENOMIC DNA]</scope>
    <source>
        <strain evidence="1 2">ISO 196</strain>
    </source>
</reference>
<protein>
    <submittedName>
        <fullName evidence="1">Uncharacterized protein</fullName>
    </submittedName>
</protein>
<proteinExistence type="predicted"/>
<dbReference type="AlphaFoldDB" id="A0A502BQX6"/>
<gene>
    <name evidence="1" type="ORF">FHY56_09920</name>
</gene>
<sequence length="65" mass="6690">MTTSVKATPASTFVILRSEPTSPTDIILFSLATEPDPNATEPIPLARALVPKACALIAPSSTVAP</sequence>
<dbReference type="Proteomes" id="UP000315388">
    <property type="component" value="Unassembled WGS sequence"/>
</dbReference>
<name>A0A502BQX6_9HYPH</name>
<accession>A0A502BQX6</accession>
<keyword evidence="2" id="KW-1185">Reference proteome</keyword>
<evidence type="ECO:0000313" key="2">
    <source>
        <dbReference type="Proteomes" id="UP000315388"/>
    </source>
</evidence>
<comment type="caution">
    <text evidence="1">The sequence shown here is derived from an EMBL/GenBank/DDBJ whole genome shotgun (WGS) entry which is preliminary data.</text>
</comment>
<dbReference type="EMBL" id="VEWJ01000005">
    <property type="protein sequence ID" value="TPF75558.1"/>
    <property type="molecule type" value="Genomic_DNA"/>
</dbReference>